<dbReference type="Proteomes" id="UP000192929">
    <property type="component" value="Unassembled WGS sequence"/>
</dbReference>
<dbReference type="EMBL" id="FXAC01000021">
    <property type="protein sequence ID" value="SMF27265.1"/>
    <property type="molecule type" value="Genomic_DNA"/>
</dbReference>
<dbReference type="SUPFAM" id="SSF53850">
    <property type="entry name" value="Periplasmic binding protein-like II"/>
    <property type="match status" value="1"/>
</dbReference>
<evidence type="ECO:0000259" key="1">
    <source>
        <dbReference type="Pfam" id="PF00497"/>
    </source>
</evidence>
<gene>
    <name evidence="2" type="ORF">SAMN06296028_12121</name>
</gene>
<evidence type="ECO:0000313" key="2">
    <source>
        <dbReference type="EMBL" id="SMF27265.1"/>
    </source>
</evidence>
<reference evidence="3" key="1">
    <citation type="submission" date="2017-04" db="EMBL/GenBank/DDBJ databases">
        <authorList>
            <person name="Varghese N."/>
            <person name="Submissions S."/>
        </authorList>
    </citation>
    <scope>NUCLEOTIDE SEQUENCE [LARGE SCALE GENOMIC DNA]</scope>
    <source>
        <strain evidence="3">NIO-1021</strain>
    </source>
</reference>
<name>A0A1X7E4B8_9MICC</name>
<proteinExistence type="predicted"/>
<dbReference type="InterPro" id="IPR001638">
    <property type="entry name" value="Solute-binding_3/MltF_N"/>
</dbReference>
<keyword evidence="3" id="KW-1185">Reference proteome</keyword>
<evidence type="ECO:0000313" key="3">
    <source>
        <dbReference type="Proteomes" id="UP000192929"/>
    </source>
</evidence>
<dbReference type="Gene3D" id="3.40.190.10">
    <property type="entry name" value="Periplasmic binding protein-like II"/>
    <property type="match status" value="1"/>
</dbReference>
<dbReference type="Pfam" id="PF00497">
    <property type="entry name" value="SBP_bac_3"/>
    <property type="match status" value="1"/>
</dbReference>
<protein>
    <submittedName>
        <fullName evidence="2">Extracellular solute-binding protein, family 3</fullName>
    </submittedName>
</protein>
<organism evidence="2 3">
    <name type="scientific">Kocuria marina subsp. indica</name>
    <dbReference type="NCBI Taxonomy" id="1049583"/>
    <lineage>
        <taxon>Bacteria</taxon>
        <taxon>Bacillati</taxon>
        <taxon>Actinomycetota</taxon>
        <taxon>Actinomycetes</taxon>
        <taxon>Micrococcales</taxon>
        <taxon>Micrococcaceae</taxon>
        <taxon>Kocuria</taxon>
    </lineage>
</organism>
<sequence>MRRRGDLFQGKYPGVANDTRAYSGVMRSLIGRLIALLVLFLALTGCSGHYPADPHGTLEHVTDGELRVGVSHSPPETDLGPNPPTGTEVDLVRQYAETVSAHVTWTPGGEGDLVKQLKNGHLDLVIGGLTKDSPWDTEVGITRGYAESTDEFGDTRKHVMAVRNGENAFLMDLEAFLADHGGRS</sequence>
<dbReference type="AlphaFoldDB" id="A0A1X7E4B8"/>
<accession>A0A1X7E4B8</accession>
<feature type="domain" description="Solute-binding protein family 3/N-terminal" evidence="1">
    <location>
        <begin position="66"/>
        <end position="178"/>
    </location>
</feature>